<sequence length="288" mass="31754">MAAIQSIARVFFRPARVVMAVAAMTAASGVQALAPEHEVRRLMLATEAAVADERWGDAGEYLNRLQVLQASKPPAYMFYRGQVMLEGGHFNEARSALEQYVSSAGNDGAYYDKALEMITRIERQQRSNGNGVNGQAADGEPVAVIEPASEETVDSLRKLYLADSDTGALAMHLNSLLALNGWRDDHRIVRADRPADIEYRVSVGDGQIRIQESRLADAGDRRQVSTEVLPVYGVSPLVRWDCEPLNKACWIYDPRDGARLMQLGTDRDHARSAAQTLGRLIRTMQNPA</sequence>
<organism evidence="1 2">
    <name type="scientific">Marinobacter xestospongiae</name>
    <dbReference type="NCBI Taxonomy" id="994319"/>
    <lineage>
        <taxon>Bacteria</taxon>
        <taxon>Pseudomonadati</taxon>
        <taxon>Pseudomonadota</taxon>
        <taxon>Gammaproteobacteria</taxon>
        <taxon>Pseudomonadales</taxon>
        <taxon>Marinobacteraceae</taxon>
        <taxon>Marinobacter</taxon>
    </lineage>
</organism>
<gene>
    <name evidence="1" type="ORF">RYS15_03360</name>
</gene>
<evidence type="ECO:0000313" key="2">
    <source>
        <dbReference type="Proteomes" id="UP001269819"/>
    </source>
</evidence>
<accession>A0ABU3VTU5</accession>
<comment type="caution">
    <text evidence="1">The sequence shown here is derived from an EMBL/GenBank/DDBJ whole genome shotgun (WGS) entry which is preliminary data.</text>
</comment>
<protein>
    <recommendedName>
        <fullName evidence="3">Tetratricopeptide repeat-containing protein</fullName>
    </recommendedName>
</protein>
<reference evidence="1 2" key="1">
    <citation type="submission" date="2023-10" db="EMBL/GenBank/DDBJ databases">
        <title>Characteristics and mechanism of a salt-tolerant marine origin heterotrophic nitrifying- aerobic denitrifying bacteria Marinobacter xestospongiae HN1.</title>
        <authorList>
            <person name="Qi R."/>
        </authorList>
    </citation>
    <scope>NUCLEOTIDE SEQUENCE [LARGE SCALE GENOMIC DNA]</scope>
    <source>
        <strain evidence="1 2">HN1</strain>
    </source>
</reference>
<evidence type="ECO:0000313" key="1">
    <source>
        <dbReference type="EMBL" id="MDV2077700.1"/>
    </source>
</evidence>
<name>A0ABU3VTU5_9GAMM</name>
<evidence type="ECO:0008006" key="3">
    <source>
        <dbReference type="Google" id="ProtNLM"/>
    </source>
</evidence>
<keyword evidence="2" id="KW-1185">Reference proteome</keyword>
<dbReference type="EMBL" id="JAWIIJ010000002">
    <property type="protein sequence ID" value="MDV2077700.1"/>
    <property type="molecule type" value="Genomic_DNA"/>
</dbReference>
<dbReference type="Proteomes" id="UP001269819">
    <property type="component" value="Unassembled WGS sequence"/>
</dbReference>
<dbReference type="InterPro" id="IPR011990">
    <property type="entry name" value="TPR-like_helical_dom_sf"/>
</dbReference>
<dbReference type="SUPFAM" id="SSF48452">
    <property type="entry name" value="TPR-like"/>
    <property type="match status" value="1"/>
</dbReference>
<proteinExistence type="predicted"/>
<dbReference type="RefSeq" id="WP_316972588.1">
    <property type="nucleotide sequence ID" value="NZ_JAWIIJ010000002.1"/>
</dbReference>